<dbReference type="Proteomes" id="UP000886722">
    <property type="component" value="Unassembled WGS sequence"/>
</dbReference>
<dbReference type="InterPro" id="IPR021505">
    <property type="entry name" value="Phage_B3_Orf6"/>
</dbReference>
<evidence type="ECO:0000313" key="2">
    <source>
        <dbReference type="Proteomes" id="UP000886722"/>
    </source>
</evidence>
<dbReference type="AlphaFoldDB" id="A0A9D1GFZ4"/>
<protein>
    <submittedName>
        <fullName evidence="1">DUF3164 family protein</fullName>
    </submittedName>
</protein>
<dbReference type="EMBL" id="DVKT01000045">
    <property type="protein sequence ID" value="HIT39554.1"/>
    <property type="molecule type" value="Genomic_DNA"/>
</dbReference>
<name>A0A9D1GFZ4_9BACT</name>
<sequence>MNEEKKQAVMMTEAQLAEYEAYQRAKAAKTAKEQAKRDRAAYGQLVDEEVTAALPRLKELSGTISAVKGEILERFSAILQMKADVLRRVKEDQKSHTFTTSDGTRRIIIGRHQCDGWKDTVNDGVAIVKEACLSLIKDDTTRALVNQMMRLLSRDAAGNLKANKALQLRKLANELNDERLNEGITIIEEAYIPQLSKTYIYAEYKDEKSGAWKQIPLGMTEA</sequence>
<accession>A0A9D1GFZ4</accession>
<comment type="caution">
    <text evidence="1">The sequence shown here is derived from an EMBL/GenBank/DDBJ whole genome shotgun (WGS) entry which is preliminary data.</text>
</comment>
<reference evidence="1" key="1">
    <citation type="submission" date="2020-10" db="EMBL/GenBank/DDBJ databases">
        <authorList>
            <person name="Gilroy R."/>
        </authorList>
    </citation>
    <scope>NUCLEOTIDE SEQUENCE</scope>
    <source>
        <strain evidence="1">21143</strain>
    </source>
</reference>
<proteinExistence type="predicted"/>
<organism evidence="1 2">
    <name type="scientific">Candidatus Caccoplasma intestinavium</name>
    <dbReference type="NCBI Taxonomy" id="2840716"/>
    <lineage>
        <taxon>Bacteria</taxon>
        <taxon>Pseudomonadati</taxon>
        <taxon>Bacteroidota</taxon>
        <taxon>Bacteroidia</taxon>
        <taxon>Bacteroidales</taxon>
        <taxon>Bacteroidaceae</taxon>
        <taxon>Bacteroidaceae incertae sedis</taxon>
        <taxon>Candidatus Caccoplasma</taxon>
    </lineage>
</organism>
<gene>
    <name evidence="1" type="ORF">IAD06_05905</name>
</gene>
<evidence type="ECO:0000313" key="1">
    <source>
        <dbReference type="EMBL" id="HIT39554.1"/>
    </source>
</evidence>
<dbReference type="Pfam" id="PF11363">
    <property type="entry name" value="DUF3164"/>
    <property type="match status" value="1"/>
</dbReference>
<reference evidence="1" key="2">
    <citation type="journal article" date="2021" name="PeerJ">
        <title>Extensive microbial diversity within the chicken gut microbiome revealed by metagenomics and culture.</title>
        <authorList>
            <person name="Gilroy R."/>
            <person name="Ravi A."/>
            <person name="Getino M."/>
            <person name="Pursley I."/>
            <person name="Horton D.L."/>
            <person name="Alikhan N.F."/>
            <person name="Baker D."/>
            <person name="Gharbi K."/>
            <person name="Hall N."/>
            <person name="Watson M."/>
            <person name="Adriaenssens E.M."/>
            <person name="Foster-Nyarko E."/>
            <person name="Jarju S."/>
            <person name="Secka A."/>
            <person name="Antonio M."/>
            <person name="Oren A."/>
            <person name="Chaudhuri R.R."/>
            <person name="La Ragione R."/>
            <person name="Hildebrand F."/>
            <person name="Pallen M.J."/>
        </authorList>
    </citation>
    <scope>NUCLEOTIDE SEQUENCE</scope>
    <source>
        <strain evidence="1">21143</strain>
    </source>
</reference>